<dbReference type="RefSeq" id="WP_216873294.1">
    <property type="nucleotide sequence ID" value="NZ_JAERQM010000001.1"/>
</dbReference>
<evidence type="ECO:0000313" key="10">
    <source>
        <dbReference type="Proteomes" id="UP000689967"/>
    </source>
</evidence>
<dbReference type="InterPro" id="IPR022907">
    <property type="entry name" value="VapC_family"/>
</dbReference>
<keyword evidence="10" id="KW-1185">Reference proteome</keyword>
<evidence type="ECO:0000259" key="8">
    <source>
        <dbReference type="Pfam" id="PF01850"/>
    </source>
</evidence>
<dbReference type="Proteomes" id="UP000689967">
    <property type="component" value="Unassembled WGS sequence"/>
</dbReference>
<evidence type="ECO:0000256" key="6">
    <source>
        <dbReference type="ARBA" id="ARBA00022842"/>
    </source>
</evidence>
<organism evidence="9 10">
    <name type="scientific">Falsiroseomonas oleicola</name>
    <dbReference type="NCBI Taxonomy" id="2801474"/>
    <lineage>
        <taxon>Bacteria</taxon>
        <taxon>Pseudomonadati</taxon>
        <taxon>Pseudomonadota</taxon>
        <taxon>Alphaproteobacteria</taxon>
        <taxon>Acetobacterales</taxon>
        <taxon>Roseomonadaceae</taxon>
        <taxon>Falsiroseomonas</taxon>
    </lineage>
</organism>
<dbReference type="PANTHER" id="PTHR33653:SF1">
    <property type="entry name" value="RIBONUCLEASE VAPC2"/>
    <property type="match status" value="1"/>
</dbReference>
<protein>
    <recommendedName>
        <fullName evidence="7">Ribonuclease VapC</fullName>
        <shortName evidence="7">RNase VapC</shortName>
        <ecNumber evidence="7">3.1.-.-</ecNumber>
    </recommendedName>
    <alternativeName>
        <fullName evidence="7">Toxin VapC</fullName>
    </alternativeName>
</protein>
<name>A0ABS6H2V9_9PROT</name>
<evidence type="ECO:0000256" key="3">
    <source>
        <dbReference type="ARBA" id="ARBA00022722"/>
    </source>
</evidence>
<proteinExistence type="inferred from homology"/>
<keyword evidence="2 7" id="KW-1277">Toxin-antitoxin system</keyword>
<comment type="caution">
    <text evidence="9">The sequence shown here is derived from an EMBL/GenBank/DDBJ whole genome shotgun (WGS) entry which is preliminary data.</text>
</comment>
<keyword evidence="3 7" id="KW-0540">Nuclease</keyword>
<comment type="cofactor">
    <cofactor evidence="1 7">
        <name>Mg(2+)</name>
        <dbReference type="ChEBI" id="CHEBI:18420"/>
    </cofactor>
</comment>
<comment type="similarity">
    <text evidence="7">Belongs to the PINc/VapC protein family.</text>
</comment>
<evidence type="ECO:0000256" key="4">
    <source>
        <dbReference type="ARBA" id="ARBA00022723"/>
    </source>
</evidence>
<keyword evidence="6 7" id="KW-0460">Magnesium</keyword>
<evidence type="ECO:0000256" key="5">
    <source>
        <dbReference type="ARBA" id="ARBA00022801"/>
    </source>
</evidence>
<evidence type="ECO:0000313" key="9">
    <source>
        <dbReference type="EMBL" id="MBU8543002.1"/>
    </source>
</evidence>
<evidence type="ECO:0000256" key="1">
    <source>
        <dbReference type="ARBA" id="ARBA00001946"/>
    </source>
</evidence>
<feature type="binding site" evidence="7">
    <location>
        <position position="99"/>
    </location>
    <ligand>
        <name>Mg(2+)</name>
        <dbReference type="ChEBI" id="CHEBI:18420"/>
    </ligand>
</feature>
<dbReference type="EC" id="3.1.-.-" evidence="7"/>
<dbReference type="PANTHER" id="PTHR33653">
    <property type="entry name" value="RIBONUCLEASE VAPC2"/>
    <property type="match status" value="1"/>
</dbReference>
<dbReference type="HAMAP" id="MF_00265">
    <property type="entry name" value="VapC_Nob1"/>
    <property type="match status" value="1"/>
</dbReference>
<reference evidence="9 10" key="1">
    <citation type="submission" date="2021-01" db="EMBL/GenBank/DDBJ databases">
        <title>Roseomonas sp. nov, a bacterium isolated from an oil production mixture in Yumen Oilfield.</title>
        <authorList>
            <person name="Wu D."/>
        </authorList>
    </citation>
    <scope>NUCLEOTIDE SEQUENCE [LARGE SCALE GENOMIC DNA]</scope>
    <source>
        <strain evidence="9 10">ROY-5-3</strain>
    </source>
</reference>
<sequence>MIVDTSAFMAILQQEPEAERFTALLSEAPEVAVSAATLLELGIVAEGKAGAAIRSRVDRLLADAEAEVVPLTEAQARLALEAWRRFGKGRHKAALNFGDCFAYALAQERNAPLLFKGTDFSETDVKAAI</sequence>
<dbReference type="CDD" id="cd09871">
    <property type="entry name" value="PIN_MtVapC28-VapC30-like"/>
    <property type="match status" value="1"/>
</dbReference>
<comment type="function">
    <text evidence="7">Toxic component of a toxin-antitoxin (TA) system. An RNase.</text>
</comment>
<dbReference type="InterPro" id="IPR050556">
    <property type="entry name" value="Type_II_TA_system_RNase"/>
</dbReference>
<feature type="domain" description="PIN" evidence="8">
    <location>
        <begin position="1"/>
        <end position="125"/>
    </location>
</feature>
<evidence type="ECO:0000256" key="7">
    <source>
        <dbReference type="HAMAP-Rule" id="MF_00265"/>
    </source>
</evidence>
<evidence type="ECO:0000256" key="2">
    <source>
        <dbReference type="ARBA" id="ARBA00022649"/>
    </source>
</evidence>
<gene>
    <name evidence="7" type="primary">vapC</name>
    <name evidence="9" type="ORF">JJQ90_04760</name>
</gene>
<keyword evidence="5 7" id="KW-0378">Hydrolase</keyword>
<dbReference type="InterPro" id="IPR002716">
    <property type="entry name" value="PIN_dom"/>
</dbReference>
<keyword evidence="7" id="KW-0800">Toxin</keyword>
<feature type="binding site" evidence="7">
    <location>
        <position position="4"/>
    </location>
    <ligand>
        <name>Mg(2+)</name>
        <dbReference type="ChEBI" id="CHEBI:18420"/>
    </ligand>
</feature>
<dbReference type="EMBL" id="JAERQM010000001">
    <property type="protein sequence ID" value="MBU8543002.1"/>
    <property type="molecule type" value="Genomic_DNA"/>
</dbReference>
<dbReference type="Pfam" id="PF01850">
    <property type="entry name" value="PIN"/>
    <property type="match status" value="1"/>
</dbReference>
<keyword evidence="4 7" id="KW-0479">Metal-binding</keyword>
<accession>A0ABS6H2V9</accession>